<dbReference type="EMBL" id="JAACJN010000094">
    <property type="protein sequence ID" value="KAF5375812.1"/>
    <property type="molecule type" value="Genomic_DNA"/>
</dbReference>
<comment type="caution">
    <text evidence="1">The sequence shown here is derived from an EMBL/GenBank/DDBJ whole genome shotgun (WGS) entry which is preliminary data.</text>
</comment>
<keyword evidence="2" id="KW-1185">Reference proteome</keyword>
<organism evidence="1 2">
    <name type="scientific">Collybiopsis confluens</name>
    <dbReference type="NCBI Taxonomy" id="2823264"/>
    <lineage>
        <taxon>Eukaryota</taxon>
        <taxon>Fungi</taxon>
        <taxon>Dikarya</taxon>
        <taxon>Basidiomycota</taxon>
        <taxon>Agaricomycotina</taxon>
        <taxon>Agaricomycetes</taxon>
        <taxon>Agaricomycetidae</taxon>
        <taxon>Agaricales</taxon>
        <taxon>Marasmiineae</taxon>
        <taxon>Omphalotaceae</taxon>
        <taxon>Collybiopsis</taxon>
    </lineage>
</organism>
<protein>
    <submittedName>
        <fullName evidence="1">Uncharacterized protein</fullName>
    </submittedName>
</protein>
<proteinExistence type="predicted"/>
<name>A0A8H5H347_9AGAR</name>
<evidence type="ECO:0000313" key="1">
    <source>
        <dbReference type="EMBL" id="KAF5375812.1"/>
    </source>
</evidence>
<dbReference type="Proteomes" id="UP000518752">
    <property type="component" value="Unassembled WGS sequence"/>
</dbReference>
<gene>
    <name evidence="1" type="ORF">D9757_011172</name>
</gene>
<sequence length="56" mass="5756">MSRHASAPSSPIAAMPESGSDAAAVSSSLVLPTITTTALPHSNLLLTPIRNPLYKL</sequence>
<reference evidence="1 2" key="1">
    <citation type="journal article" date="2020" name="ISME J.">
        <title>Uncovering the hidden diversity of litter-decomposition mechanisms in mushroom-forming fungi.</title>
        <authorList>
            <person name="Floudas D."/>
            <person name="Bentzer J."/>
            <person name="Ahren D."/>
            <person name="Johansson T."/>
            <person name="Persson P."/>
            <person name="Tunlid A."/>
        </authorList>
    </citation>
    <scope>NUCLEOTIDE SEQUENCE [LARGE SCALE GENOMIC DNA]</scope>
    <source>
        <strain evidence="1 2">CBS 406.79</strain>
    </source>
</reference>
<evidence type="ECO:0000313" key="2">
    <source>
        <dbReference type="Proteomes" id="UP000518752"/>
    </source>
</evidence>
<dbReference type="AlphaFoldDB" id="A0A8H5H347"/>
<accession>A0A8H5H347</accession>